<dbReference type="Pfam" id="PF04198">
    <property type="entry name" value="Sugar-bind"/>
    <property type="match status" value="1"/>
</dbReference>
<proteinExistence type="inferred from homology"/>
<dbReference type="SUPFAM" id="SSF100950">
    <property type="entry name" value="NagB/RpiA/CoA transferase-like"/>
    <property type="match status" value="1"/>
</dbReference>
<dbReference type="GO" id="GO:0003677">
    <property type="term" value="F:DNA binding"/>
    <property type="evidence" value="ECO:0007669"/>
    <property type="project" value="UniProtKB-KW"/>
</dbReference>
<keyword evidence="7" id="KW-1185">Reference proteome</keyword>
<evidence type="ECO:0000256" key="1">
    <source>
        <dbReference type="ARBA" id="ARBA00010466"/>
    </source>
</evidence>
<sequence>MRSNRPSMNMSETKLLSDDRFLRRVAEHYYGNGLSQEAIADGEGCSRMTVSKALQKAKTAGIVRISILPELRGGYLRNLSREARLELGLEDLVLVPGRSFEGMAKADTNENVVIDIAQAAAEYLDQLLVDSSILAMSGGTMMRSVTRFLRPTKMLPHLNVVSTIGFVEPHTTEGDANMVTYELAQAYGGTHTWFCAGAFFPSISQAQLKDLSAMIQQYPMVKKAYDLYEQASIFMMGLWTPSTNDEVVMKGILSQEQISIIEKQQPAVDINHWVFDAQGRCINTMLDPSPYYLTGFEIPSLKEKIQTKGVKAILVAGGGPAYVPAIHAALQAGLANILVTDHITAQYLLRLAVRRKGVQEDNVSTHSFLQEDEYRQSLR</sequence>
<dbReference type="Gene3D" id="1.10.10.10">
    <property type="entry name" value="Winged helix-like DNA-binding domain superfamily/Winged helix DNA-binding domain"/>
    <property type="match status" value="1"/>
</dbReference>
<dbReference type="InterPro" id="IPR007324">
    <property type="entry name" value="Sugar-bd_dom_put"/>
</dbReference>
<evidence type="ECO:0000313" key="7">
    <source>
        <dbReference type="Proteomes" id="UP000612362"/>
    </source>
</evidence>
<dbReference type="Gene3D" id="3.40.50.1360">
    <property type="match status" value="1"/>
</dbReference>
<evidence type="ECO:0000256" key="2">
    <source>
        <dbReference type="ARBA" id="ARBA00023015"/>
    </source>
</evidence>
<gene>
    <name evidence="6" type="primary">deoR</name>
    <name evidence="6" type="ORF">KSX_52700</name>
</gene>
<dbReference type="AlphaFoldDB" id="A0A8J3I6U2"/>
<evidence type="ECO:0000313" key="6">
    <source>
        <dbReference type="EMBL" id="GHO47107.1"/>
    </source>
</evidence>
<keyword evidence="4" id="KW-0804">Transcription</keyword>
<dbReference type="InterPro" id="IPR036388">
    <property type="entry name" value="WH-like_DNA-bd_sf"/>
</dbReference>
<dbReference type="Proteomes" id="UP000612362">
    <property type="component" value="Unassembled WGS sequence"/>
</dbReference>
<dbReference type="PANTHER" id="PTHR34294">
    <property type="entry name" value="TRANSCRIPTIONAL REGULATOR-RELATED"/>
    <property type="match status" value="1"/>
</dbReference>
<dbReference type="InterPro" id="IPR051054">
    <property type="entry name" value="SorC_transcr_regulators"/>
</dbReference>
<accession>A0A8J3I6U2</accession>
<dbReference type="InterPro" id="IPR037171">
    <property type="entry name" value="NagB/RpiA_transferase-like"/>
</dbReference>
<keyword evidence="2" id="KW-0805">Transcription regulation</keyword>
<evidence type="ECO:0000259" key="5">
    <source>
        <dbReference type="Pfam" id="PF04198"/>
    </source>
</evidence>
<dbReference type="GO" id="GO:0030246">
    <property type="term" value="F:carbohydrate binding"/>
    <property type="evidence" value="ECO:0007669"/>
    <property type="project" value="InterPro"/>
</dbReference>
<feature type="domain" description="Sugar-binding" evidence="5">
    <location>
        <begin position="86"/>
        <end position="350"/>
    </location>
</feature>
<protein>
    <submittedName>
        <fullName evidence="6">DNA-binding transcriptional regulator</fullName>
    </submittedName>
</protein>
<keyword evidence="3 6" id="KW-0238">DNA-binding</keyword>
<comment type="similarity">
    <text evidence="1">Belongs to the SorC transcriptional regulatory family.</text>
</comment>
<organism evidence="6 7">
    <name type="scientific">Ktedonospora formicarum</name>
    <dbReference type="NCBI Taxonomy" id="2778364"/>
    <lineage>
        <taxon>Bacteria</taxon>
        <taxon>Bacillati</taxon>
        <taxon>Chloroflexota</taxon>
        <taxon>Ktedonobacteria</taxon>
        <taxon>Ktedonobacterales</taxon>
        <taxon>Ktedonobacteraceae</taxon>
        <taxon>Ktedonospora</taxon>
    </lineage>
</organism>
<evidence type="ECO:0000256" key="3">
    <source>
        <dbReference type="ARBA" id="ARBA00023125"/>
    </source>
</evidence>
<dbReference type="PANTHER" id="PTHR34294:SF1">
    <property type="entry name" value="TRANSCRIPTIONAL REGULATOR LSRR"/>
    <property type="match status" value="1"/>
</dbReference>
<name>A0A8J3I6U2_9CHLR</name>
<evidence type="ECO:0000256" key="4">
    <source>
        <dbReference type="ARBA" id="ARBA00023163"/>
    </source>
</evidence>
<comment type="caution">
    <text evidence="6">The sequence shown here is derived from an EMBL/GenBank/DDBJ whole genome shotgun (WGS) entry which is preliminary data.</text>
</comment>
<reference evidence="6" key="1">
    <citation type="submission" date="2020-10" db="EMBL/GenBank/DDBJ databases">
        <title>Taxonomic study of unclassified bacteria belonging to the class Ktedonobacteria.</title>
        <authorList>
            <person name="Yabe S."/>
            <person name="Wang C.M."/>
            <person name="Zheng Y."/>
            <person name="Sakai Y."/>
            <person name="Cavaletti L."/>
            <person name="Monciardini P."/>
            <person name="Donadio S."/>
        </authorList>
    </citation>
    <scope>NUCLEOTIDE SEQUENCE</scope>
    <source>
        <strain evidence="6">SOSP1-1</strain>
    </source>
</reference>
<dbReference type="EMBL" id="BNJF01000002">
    <property type="protein sequence ID" value="GHO47107.1"/>
    <property type="molecule type" value="Genomic_DNA"/>
</dbReference>